<dbReference type="HOGENOM" id="CLU_120192_3_1_1"/>
<keyword evidence="2" id="KW-1185">Reference proteome</keyword>
<dbReference type="EnsemblPlants" id="OPUNC06G13960.1">
    <property type="protein sequence ID" value="OPUNC06G13960.1"/>
    <property type="gene ID" value="OPUNC06G13960"/>
</dbReference>
<dbReference type="AlphaFoldDB" id="A0A0E0LBP1"/>
<evidence type="ECO:0000313" key="1">
    <source>
        <dbReference type="EnsemblPlants" id="OPUNC06G13960.1"/>
    </source>
</evidence>
<dbReference type="Proteomes" id="UP000026962">
    <property type="component" value="Chromosome 6"/>
</dbReference>
<dbReference type="Gramene" id="OPUNC06G13960.1">
    <property type="protein sequence ID" value="OPUNC06G13960.1"/>
    <property type="gene ID" value="OPUNC06G13960"/>
</dbReference>
<evidence type="ECO:0000313" key="2">
    <source>
        <dbReference type="Proteomes" id="UP000026962"/>
    </source>
</evidence>
<protein>
    <submittedName>
        <fullName evidence="1">Uncharacterized protein</fullName>
    </submittedName>
</protein>
<proteinExistence type="predicted"/>
<organism evidence="1">
    <name type="scientific">Oryza punctata</name>
    <name type="common">Red rice</name>
    <dbReference type="NCBI Taxonomy" id="4537"/>
    <lineage>
        <taxon>Eukaryota</taxon>
        <taxon>Viridiplantae</taxon>
        <taxon>Streptophyta</taxon>
        <taxon>Embryophyta</taxon>
        <taxon>Tracheophyta</taxon>
        <taxon>Spermatophyta</taxon>
        <taxon>Magnoliopsida</taxon>
        <taxon>Liliopsida</taxon>
        <taxon>Poales</taxon>
        <taxon>Poaceae</taxon>
        <taxon>BOP clade</taxon>
        <taxon>Oryzoideae</taxon>
        <taxon>Oryzeae</taxon>
        <taxon>Oryzinae</taxon>
        <taxon>Oryza</taxon>
    </lineage>
</organism>
<reference evidence="1" key="1">
    <citation type="submission" date="2015-04" db="UniProtKB">
        <authorList>
            <consortium name="EnsemblPlants"/>
        </authorList>
    </citation>
    <scope>IDENTIFICATION</scope>
</reference>
<name>A0A0E0LBP1_ORYPU</name>
<accession>A0A0E0LBP1</accession>
<reference evidence="1" key="2">
    <citation type="submission" date="2018-05" db="EMBL/GenBank/DDBJ databases">
        <title>OpunRS2 (Oryza punctata Reference Sequence Version 2).</title>
        <authorList>
            <person name="Zhang J."/>
            <person name="Kudrna D."/>
            <person name="Lee S."/>
            <person name="Talag J."/>
            <person name="Welchert J."/>
            <person name="Wing R.A."/>
        </authorList>
    </citation>
    <scope>NUCLEOTIDE SEQUENCE [LARGE SCALE GENOMIC DNA]</scope>
</reference>
<sequence length="68" mass="7987">MTPWRLTAVADERCALERRRMTSRWLRQRLASLSDAWQHLRQQGGGLLLRNIELISIPHGNILPSFHR</sequence>